<dbReference type="SUPFAM" id="SSF53474">
    <property type="entry name" value="alpha/beta-Hydrolases"/>
    <property type="match status" value="1"/>
</dbReference>
<organism evidence="3 4">
    <name type="scientific">Lujinxingia vulgaris</name>
    <dbReference type="NCBI Taxonomy" id="2600176"/>
    <lineage>
        <taxon>Bacteria</taxon>
        <taxon>Deltaproteobacteria</taxon>
        <taxon>Bradymonadales</taxon>
        <taxon>Lujinxingiaceae</taxon>
        <taxon>Lujinxingia</taxon>
    </lineage>
</organism>
<evidence type="ECO:0000259" key="2">
    <source>
        <dbReference type="Pfam" id="PF12697"/>
    </source>
</evidence>
<dbReference type="Pfam" id="PF12697">
    <property type="entry name" value="Abhydrolase_6"/>
    <property type="match status" value="1"/>
</dbReference>
<feature type="domain" description="AB hydrolase-1" evidence="2">
    <location>
        <begin position="81"/>
        <end position="302"/>
    </location>
</feature>
<reference evidence="3 4" key="1">
    <citation type="submission" date="2019-08" db="EMBL/GenBank/DDBJ databases">
        <title>Bradymonadales sp. TMQ2.</title>
        <authorList>
            <person name="Liang Q."/>
        </authorList>
    </citation>
    <scope>NUCLEOTIDE SEQUENCE [LARGE SCALE GENOMIC DNA]</scope>
    <source>
        <strain evidence="3 4">TMQ2</strain>
    </source>
</reference>
<dbReference type="GO" id="GO:0016020">
    <property type="term" value="C:membrane"/>
    <property type="evidence" value="ECO:0007669"/>
    <property type="project" value="TreeGrafter"/>
</dbReference>
<proteinExistence type="predicted"/>
<evidence type="ECO:0000256" key="1">
    <source>
        <dbReference type="ARBA" id="ARBA00022801"/>
    </source>
</evidence>
<dbReference type="AlphaFoldDB" id="A0A5C6XMM6"/>
<dbReference type="PANTHER" id="PTHR43798:SF31">
    <property type="entry name" value="AB HYDROLASE SUPERFAMILY PROTEIN YCLE"/>
    <property type="match status" value="1"/>
</dbReference>
<dbReference type="GO" id="GO:0016787">
    <property type="term" value="F:hydrolase activity"/>
    <property type="evidence" value="ECO:0007669"/>
    <property type="project" value="UniProtKB-KW"/>
</dbReference>
<gene>
    <name evidence="3" type="ORF">FRC96_03695</name>
</gene>
<dbReference type="OrthoDB" id="5338718at2"/>
<dbReference type="Gene3D" id="3.40.50.1820">
    <property type="entry name" value="alpha/beta hydrolase"/>
    <property type="match status" value="1"/>
</dbReference>
<evidence type="ECO:0000313" key="4">
    <source>
        <dbReference type="Proteomes" id="UP000321046"/>
    </source>
</evidence>
<dbReference type="PANTHER" id="PTHR43798">
    <property type="entry name" value="MONOACYLGLYCEROL LIPASE"/>
    <property type="match status" value="1"/>
</dbReference>
<dbReference type="PRINTS" id="PR00111">
    <property type="entry name" value="ABHYDROLASE"/>
</dbReference>
<protein>
    <submittedName>
        <fullName evidence="3">Alpha/beta hydrolase</fullName>
    </submittedName>
</protein>
<sequence length="316" mass="33868">MVLSIHVFKRSTTMKNTMKIAALSLVVGMAGFVGCGEQPAPDDTSSQIAQSLGEEAELRYARTRDQKDIAYRVIGDGPQDVVLVHGWMVSGAVYDNLIDELAGPDYRLIVPDLRGSGLSEKPPAGYPLQNYIKDIEAVVKDSGASDFVLAGHSMGGALAQLYATKYDRKLKGLILMSPVPASGFPLPPESYDLFAAAAYDTSLQELIIQISSVDIQPDDFAAMAADASGVLPKAIRQSLDSWTGADFADKLHKIDTETLILVSDDPFMNPAFLQSVVGDLIANSQVQYFPGSGHYLQVEDPASSAAYLDAFISGLD</sequence>
<dbReference type="EMBL" id="VOSL01000015">
    <property type="protein sequence ID" value="TXD41807.1"/>
    <property type="molecule type" value="Genomic_DNA"/>
</dbReference>
<dbReference type="InterPro" id="IPR029058">
    <property type="entry name" value="AB_hydrolase_fold"/>
</dbReference>
<dbReference type="InterPro" id="IPR000073">
    <property type="entry name" value="AB_hydrolase_1"/>
</dbReference>
<keyword evidence="1 3" id="KW-0378">Hydrolase</keyword>
<dbReference type="InterPro" id="IPR050266">
    <property type="entry name" value="AB_hydrolase_sf"/>
</dbReference>
<name>A0A5C6XMM6_9DELT</name>
<accession>A0A5C6XMM6</accession>
<comment type="caution">
    <text evidence="3">The sequence shown here is derived from an EMBL/GenBank/DDBJ whole genome shotgun (WGS) entry which is preliminary data.</text>
</comment>
<evidence type="ECO:0000313" key="3">
    <source>
        <dbReference type="EMBL" id="TXD41807.1"/>
    </source>
</evidence>
<dbReference type="Proteomes" id="UP000321046">
    <property type="component" value="Unassembled WGS sequence"/>
</dbReference>